<dbReference type="EMBL" id="JASUXU010000026">
    <property type="protein sequence ID" value="KAK0320269.1"/>
    <property type="molecule type" value="Genomic_DNA"/>
</dbReference>
<feature type="region of interest" description="Disordered" evidence="1">
    <location>
        <begin position="96"/>
        <end position="121"/>
    </location>
</feature>
<evidence type="ECO:0000313" key="3">
    <source>
        <dbReference type="Proteomes" id="UP001168146"/>
    </source>
</evidence>
<name>A0AAN6JDD4_9PEZI</name>
<reference evidence="2" key="1">
    <citation type="submission" date="2021-12" db="EMBL/GenBank/DDBJ databases">
        <title>Black yeast isolated from Biological Soil Crust.</title>
        <authorList>
            <person name="Kurbessoian T."/>
        </authorList>
    </citation>
    <scope>NUCLEOTIDE SEQUENCE</scope>
    <source>
        <strain evidence="2">CCFEE 5208</strain>
    </source>
</reference>
<proteinExistence type="predicted"/>
<evidence type="ECO:0000313" key="2">
    <source>
        <dbReference type="EMBL" id="KAK0320269.1"/>
    </source>
</evidence>
<gene>
    <name evidence="2" type="ORF">LTR82_008786</name>
</gene>
<organism evidence="2 3">
    <name type="scientific">Friedmanniomyces endolithicus</name>
    <dbReference type="NCBI Taxonomy" id="329885"/>
    <lineage>
        <taxon>Eukaryota</taxon>
        <taxon>Fungi</taxon>
        <taxon>Dikarya</taxon>
        <taxon>Ascomycota</taxon>
        <taxon>Pezizomycotina</taxon>
        <taxon>Dothideomycetes</taxon>
        <taxon>Dothideomycetidae</taxon>
        <taxon>Mycosphaerellales</taxon>
        <taxon>Teratosphaeriaceae</taxon>
        <taxon>Friedmanniomyces</taxon>
    </lineage>
</organism>
<accession>A0AAN6JDD4</accession>
<protein>
    <submittedName>
        <fullName evidence="2">Uncharacterized protein</fullName>
    </submittedName>
</protein>
<dbReference type="AlphaFoldDB" id="A0AAN6JDD4"/>
<dbReference type="Proteomes" id="UP001168146">
    <property type="component" value="Unassembled WGS sequence"/>
</dbReference>
<sequence length="236" mass="26135">MRPSSDISAILDPAKILIANTPATEMRPCLSSQTAALPSQHRMLNVRPYIHRLSPRGHYPAHAACSHYPPIHPLHPLLLPPLARLDHLQPHPTLPSLSRLLSRLPPSPSSSSSSSSDEEADQINDLILEADAEEICPCCLDRLAWAVWRIPKTKLVLSGHYALSPLQELERRELAGDLREVLGIPEEPVGQEEELLGKAGKNWGGGLRRWVMRERAKDRAEAEAKAEEGRGDGERQ</sequence>
<evidence type="ECO:0000256" key="1">
    <source>
        <dbReference type="SAM" id="MobiDB-lite"/>
    </source>
</evidence>
<feature type="compositionally biased region" description="Low complexity" evidence="1">
    <location>
        <begin position="96"/>
        <end position="115"/>
    </location>
</feature>
<comment type="caution">
    <text evidence="2">The sequence shown here is derived from an EMBL/GenBank/DDBJ whole genome shotgun (WGS) entry which is preliminary data.</text>
</comment>